<keyword evidence="1" id="KW-1133">Transmembrane helix</keyword>
<keyword evidence="1" id="KW-0812">Transmembrane</keyword>
<protein>
    <submittedName>
        <fullName evidence="2">Uncharacterized protein</fullName>
    </submittedName>
</protein>
<reference evidence="2" key="1">
    <citation type="submission" date="2018-02" db="EMBL/GenBank/DDBJ databases">
        <title>Rhizophora mucronata_Transcriptome.</title>
        <authorList>
            <person name="Meera S.P."/>
            <person name="Sreeshan A."/>
            <person name="Augustine A."/>
        </authorList>
    </citation>
    <scope>NUCLEOTIDE SEQUENCE</scope>
    <source>
        <tissue evidence="2">Leaf</tissue>
    </source>
</reference>
<dbReference type="EMBL" id="GGEC01049224">
    <property type="protein sequence ID" value="MBX29708.1"/>
    <property type="molecule type" value="Transcribed_RNA"/>
</dbReference>
<evidence type="ECO:0000313" key="2">
    <source>
        <dbReference type="EMBL" id="MBX29708.1"/>
    </source>
</evidence>
<organism evidence="2">
    <name type="scientific">Rhizophora mucronata</name>
    <name type="common">Asiatic mangrove</name>
    <dbReference type="NCBI Taxonomy" id="61149"/>
    <lineage>
        <taxon>Eukaryota</taxon>
        <taxon>Viridiplantae</taxon>
        <taxon>Streptophyta</taxon>
        <taxon>Embryophyta</taxon>
        <taxon>Tracheophyta</taxon>
        <taxon>Spermatophyta</taxon>
        <taxon>Magnoliopsida</taxon>
        <taxon>eudicotyledons</taxon>
        <taxon>Gunneridae</taxon>
        <taxon>Pentapetalae</taxon>
        <taxon>rosids</taxon>
        <taxon>fabids</taxon>
        <taxon>Malpighiales</taxon>
        <taxon>Rhizophoraceae</taxon>
        <taxon>Rhizophora</taxon>
    </lineage>
</organism>
<dbReference type="AlphaFoldDB" id="A0A2P2MHK4"/>
<sequence length="56" mass="6420">MGQSANLCSRFSISWSVLSFGSFFFGLLTVPLKDPLNNFASYHFRTNFLCNLHSIW</sequence>
<feature type="transmembrane region" description="Helical" evidence="1">
    <location>
        <begin position="12"/>
        <end position="32"/>
    </location>
</feature>
<accession>A0A2P2MHK4</accession>
<evidence type="ECO:0000256" key="1">
    <source>
        <dbReference type="SAM" id="Phobius"/>
    </source>
</evidence>
<name>A0A2P2MHK4_RHIMU</name>
<proteinExistence type="predicted"/>
<keyword evidence="1" id="KW-0472">Membrane</keyword>